<evidence type="ECO:0000313" key="1">
    <source>
        <dbReference type="EMBL" id="JAD66210.1"/>
    </source>
</evidence>
<sequence>MEEKLQCHFRQHLSEILAALFCCERKGGEQNLAAGSFPQSLHL</sequence>
<reference evidence="1" key="2">
    <citation type="journal article" date="2015" name="Data Brief">
        <title>Shoot transcriptome of the giant reed, Arundo donax.</title>
        <authorList>
            <person name="Barrero R.A."/>
            <person name="Guerrero F.D."/>
            <person name="Moolhuijzen P."/>
            <person name="Goolsby J.A."/>
            <person name="Tidwell J."/>
            <person name="Bellgard S.E."/>
            <person name="Bellgard M.I."/>
        </authorList>
    </citation>
    <scope>NUCLEOTIDE SEQUENCE</scope>
    <source>
        <tissue evidence="1">Shoot tissue taken approximately 20 cm above the soil surface</tissue>
    </source>
</reference>
<protein>
    <submittedName>
        <fullName evidence="1">Uncharacterized protein</fullName>
    </submittedName>
</protein>
<organism evidence="1">
    <name type="scientific">Arundo donax</name>
    <name type="common">Giant reed</name>
    <name type="synonym">Donax arundinaceus</name>
    <dbReference type="NCBI Taxonomy" id="35708"/>
    <lineage>
        <taxon>Eukaryota</taxon>
        <taxon>Viridiplantae</taxon>
        <taxon>Streptophyta</taxon>
        <taxon>Embryophyta</taxon>
        <taxon>Tracheophyta</taxon>
        <taxon>Spermatophyta</taxon>
        <taxon>Magnoliopsida</taxon>
        <taxon>Liliopsida</taxon>
        <taxon>Poales</taxon>
        <taxon>Poaceae</taxon>
        <taxon>PACMAD clade</taxon>
        <taxon>Arundinoideae</taxon>
        <taxon>Arundineae</taxon>
        <taxon>Arundo</taxon>
    </lineage>
</organism>
<accession>A0A0A9BYJ2</accession>
<dbReference type="AlphaFoldDB" id="A0A0A9BYJ2"/>
<reference evidence="1" key="1">
    <citation type="submission" date="2014-09" db="EMBL/GenBank/DDBJ databases">
        <authorList>
            <person name="Magalhaes I.L.F."/>
            <person name="Oliveira U."/>
            <person name="Santos F.R."/>
            <person name="Vidigal T.H.D.A."/>
            <person name="Brescovit A.D."/>
            <person name="Santos A.J."/>
        </authorList>
    </citation>
    <scope>NUCLEOTIDE SEQUENCE</scope>
    <source>
        <tissue evidence="1">Shoot tissue taken approximately 20 cm above the soil surface</tissue>
    </source>
</reference>
<proteinExistence type="predicted"/>
<dbReference type="EMBL" id="GBRH01231685">
    <property type="protein sequence ID" value="JAD66210.1"/>
    <property type="molecule type" value="Transcribed_RNA"/>
</dbReference>
<name>A0A0A9BYJ2_ARUDO</name>